<organism evidence="3 4">
    <name type="scientific">Pseudarthrobacter polychromogenes</name>
    <dbReference type="NCBI Taxonomy" id="1676"/>
    <lineage>
        <taxon>Bacteria</taxon>
        <taxon>Bacillati</taxon>
        <taxon>Actinomycetota</taxon>
        <taxon>Actinomycetes</taxon>
        <taxon>Micrococcales</taxon>
        <taxon>Micrococcaceae</taxon>
        <taxon>Pseudarthrobacter</taxon>
    </lineage>
</organism>
<feature type="transmembrane region" description="Helical" evidence="2">
    <location>
        <begin position="12"/>
        <end position="30"/>
    </location>
</feature>
<sequence>MDILAGVSTEWLRALTWIAAAAAGLAVLLWRPRRPHLAGLAAVLVFMAASAGAGIYVLNHLGDGRWGGDRQSRMSPPPLSDAPMVGQFLEPLEGMLGGVADGVNEFVDFRSALPVALEFFAAAGWALALSVPLALVGMAAGARAARRRTAELTAYRAEVEQLRKELDHVKRHVGYPVRDII</sequence>
<name>A0ABQ1XQR4_9MICC</name>
<protein>
    <submittedName>
        <fullName evidence="3">Uncharacterized protein</fullName>
    </submittedName>
</protein>
<dbReference type="EMBL" id="BMKU01000007">
    <property type="protein sequence ID" value="GGH00542.1"/>
    <property type="molecule type" value="Genomic_DNA"/>
</dbReference>
<feature type="transmembrane region" description="Helical" evidence="2">
    <location>
        <begin position="37"/>
        <end position="58"/>
    </location>
</feature>
<evidence type="ECO:0000256" key="2">
    <source>
        <dbReference type="SAM" id="Phobius"/>
    </source>
</evidence>
<reference evidence="4" key="1">
    <citation type="journal article" date="2019" name="Int. J. Syst. Evol. Microbiol.">
        <title>The Global Catalogue of Microorganisms (GCM) 10K type strain sequencing project: providing services to taxonomists for standard genome sequencing and annotation.</title>
        <authorList>
            <consortium name="The Broad Institute Genomics Platform"/>
            <consortium name="The Broad Institute Genome Sequencing Center for Infectious Disease"/>
            <person name="Wu L."/>
            <person name="Ma J."/>
        </authorList>
    </citation>
    <scope>NUCLEOTIDE SEQUENCE [LARGE SCALE GENOMIC DNA]</scope>
    <source>
        <strain evidence="4">CGMCC 1.1927</strain>
    </source>
</reference>
<keyword evidence="2" id="KW-1133">Transmembrane helix</keyword>
<feature type="transmembrane region" description="Helical" evidence="2">
    <location>
        <begin position="119"/>
        <end position="140"/>
    </location>
</feature>
<keyword evidence="4" id="KW-1185">Reference proteome</keyword>
<gene>
    <name evidence="3" type="ORF">GCM10011577_25260</name>
</gene>
<evidence type="ECO:0000313" key="4">
    <source>
        <dbReference type="Proteomes" id="UP000596938"/>
    </source>
</evidence>
<keyword evidence="2" id="KW-0812">Transmembrane</keyword>
<feature type="coiled-coil region" evidence="1">
    <location>
        <begin position="145"/>
        <end position="172"/>
    </location>
</feature>
<accession>A0ABQ1XQR4</accession>
<keyword evidence="1" id="KW-0175">Coiled coil</keyword>
<dbReference type="RefSeq" id="WP_188811500.1">
    <property type="nucleotide sequence ID" value="NZ_BAAAWV010000001.1"/>
</dbReference>
<dbReference type="Proteomes" id="UP000596938">
    <property type="component" value="Unassembled WGS sequence"/>
</dbReference>
<evidence type="ECO:0000256" key="1">
    <source>
        <dbReference type="SAM" id="Coils"/>
    </source>
</evidence>
<proteinExistence type="predicted"/>
<comment type="caution">
    <text evidence="3">The sequence shown here is derived from an EMBL/GenBank/DDBJ whole genome shotgun (WGS) entry which is preliminary data.</text>
</comment>
<evidence type="ECO:0000313" key="3">
    <source>
        <dbReference type="EMBL" id="GGH00542.1"/>
    </source>
</evidence>
<keyword evidence="2" id="KW-0472">Membrane</keyword>